<name>A0A6V8SPI6_9CLOT</name>
<dbReference type="Proteomes" id="UP000580568">
    <property type="component" value="Unassembled WGS sequence"/>
</dbReference>
<reference evidence="2 3" key="1">
    <citation type="submission" date="2020-07" db="EMBL/GenBank/DDBJ databases">
        <title>A new beta-1,3-glucan-decomposing anaerobic bacterium isolated from anoxic soil subjected to biological soil disinfestation.</title>
        <authorList>
            <person name="Ueki A."/>
            <person name="Tonouchi A."/>
        </authorList>
    </citation>
    <scope>NUCLEOTIDE SEQUENCE [LARGE SCALE GENOMIC DNA]</scope>
    <source>
        <strain evidence="2 3">TW1</strain>
    </source>
</reference>
<organism evidence="2 3">
    <name type="scientific">Clostridium fungisolvens</name>
    <dbReference type="NCBI Taxonomy" id="1604897"/>
    <lineage>
        <taxon>Bacteria</taxon>
        <taxon>Bacillati</taxon>
        <taxon>Bacillota</taxon>
        <taxon>Clostridia</taxon>
        <taxon>Eubacteriales</taxon>
        <taxon>Clostridiaceae</taxon>
        <taxon>Clostridium</taxon>
    </lineage>
</organism>
<evidence type="ECO:0008006" key="4">
    <source>
        <dbReference type="Google" id="ProtNLM"/>
    </source>
</evidence>
<protein>
    <recommendedName>
        <fullName evidence="4">ECF transporter S component</fullName>
    </recommendedName>
</protein>
<evidence type="ECO:0000313" key="3">
    <source>
        <dbReference type="Proteomes" id="UP000580568"/>
    </source>
</evidence>
<sequence length="176" mass="19023">MQDFKIDKVARAAFLLAIAIIFQFLGRNIPGINQFLVGPIVNAVLILATFICGARLGALVAVLTPILAWVVGQLATAMAPFIPFIVVGNLIYILIFSVLKNKKYGLYIGIILGSFIKFVFLSFSASNILKVIDIGIPKKILEKLAISMGVPQLITALAGGIIAIILIKLLYKRKAI</sequence>
<gene>
    <name evidence="2" type="ORF">bsdtw1_04697</name>
</gene>
<accession>A0A6V8SPI6</accession>
<dbReference type="Gene3D" id="1.10.1760.20">
    <property type="match status" value="1"/>
</dbReference>
<feature type="transmembrane region" description="Helical" evidence="1">
    <location>
        <begin position="149"/>
        <end position="171"/>
    </location>
</feature>
<dbReference type="GO" id="GO:0022857">
    <property type="term" value="F:transmembrane transporter activity"/>
    <property type="evidence" value="ECO:0007669"/>
    <property type="project" value="InterPro"/>
</dbReference>
<evidence type="ECO:0000256" key="1">
    <source>
        <dbReference type="SAM" id="Phobius"/>
    </source>
</evidence>
<keyword evidence="1" id="KW-0812">Transmembrane</keyword>
<dbReference type="RefSeq" id="WP_183279968.1">
    <property type="nucleotide sequence ID" value="NZ_BLZR01000002.1"/>
</dbReference>
<dbReference type="Pfam" id="PF12822">
    <property type="entry name" value="ECF_trnsprt"/>
    <property type="match status" value="1"/>
</dbReference>
<feature type="transmembrane region" description="Helical" evidence="1">
    <location>
        <begin position="32"/>
        <end position="51"/>
    </location>
</feature>
<feature type="transmembrane region" description="Helical" evidence="1">
    <location>
        <begin position="81"/>
        <end position="99"/>
    </location>
</feature>
<feature type="transmembrane region" description="Helical" evidence="1">
    <location>
        <begin position="106"/>
        <end position="129"/>
    </location>
</feature>
<dbReference type="AlphaFoldDB" id="A0A6V8SPI6"/>
<evidence type="ECO:0000313" key="2">
    <source>
        <dbReference type="EMBL" id="GFP78472.1"/>
    </source>
</evidence>
<dbReference type="InterPro" id="IPR024529">
    <property type="entry name" value="ECF_trnsprt_substrate-spec"/>
</dbReference>
<dbReference type="EMBL" id="BLZR01000002">
    <property type="protein sequence ID" value="GFP78472.1"/>
    <property type="molecule type" value="Genomic_DNA"/>
</dbReference>
<feature type="transmembrane region" description="Helical" evidence="1">
    <location>
        <begin position="9"/>
        <end position="26"/>
    </location>
</feature>
<keyword evidence="3" id="KW-1185">Reference proteome</keyword>
<keyword evidence="1" id="KW-1133">Transmembrane helix</keyword>
<proteinExistence type="predicted"/>
<comment type="caution">
    <text evidence="2">The sequence shown here is derived from an EMBL/GenBank/DDBJ whole genome shotgun (WGS) entry which is preliminary data.</text>
</comment>
<keyword evidence="1" id="KW-0472">Membrane</keyword>